<evidence type="ECO:0000313" key="2">
    <source>
        <dbReference type="EMBL" id="MBP2057027.1"/>
    </source>
</evidence>
<dbReference type="RefSeq" id="WP_209685466.1">
    <property type="nucleotide sequence ID" value="NZ_JAGGLU010000001.1"/>
</dbReference>
<keyword evidence="1" id="KW-0175">Coiled coil</keyword>
<feature type="coiled-coil region" evidence="1">
    <location>
        <begin position="31"/>
        <end position="61"/>
    </location>
</feature>
<gene>
    <name evidence="2" type="ORF">J2Z60_000189</name>
</gene>
<proteinExistence type="predicted"/>
<reference evidence="2 3" key="1">
    <citation type="submission" date="2021-03" db="EMBL/GenBank/DDBJ databases">
        <title>Genomic Encyclopedia of Type Strains, Phase IV (KMG-IV): sequencing the most valuable type-strain genomes for metagenomic binning, comparative biology and taxonomic classification.</title>
        <authorList>
            <person name="Goeker M."/>
        </authorList>
    </citation>
    <scope>NUCLEOTIDE SEQUENCE [LARGE SCALE GENOMIC DNA]</scope>
    <source>
        <strain evidence="2 3">DSM 101872</strain>
    </source>
</reference>
<organism evidence="2 3">
    <name type="scientific">Lactobacillus colini</name>
    <dbReference type="NCBI Taxonomy" id="1819254"/>
    <lineage>
        <taxon>Bacteria</taxon>
        <taxon>Bacillati</taxon>
        <taxon>Bacillota</taxon>
        <taxon>Bacilli</taxon>
        <taxon>Lactobacillales</taxon>
        <taxon>Lactobacillaceae</taxon>
        <taxon>Lactobacillus</taxon>
    </lineage>
</organism>
<protein>
    <recommendedName>
        <fullName evidence="4">Transposase</fullName>
    </recommendedName>
</protein>
<sequence>MIGAYQERVKYKDKRRDKLLKRDTSDFYSRWISAEDEIDRLKDENRRLKDQIARLKIERNKNE</sequence>
<evidence type="ECO:0000256" key="1">
    <source>
        <dbReference type="SAM" id="Coils"/>
    </source>
</evidence>
<dbReference type="EMBL" id="JAGGLU010000001">
    <property type="protein sequence ID" value="MBP2057027.1"/>
    <property type="molecule type" value="Genomic_DNA"/>
</dbReference>
<comment type="caution">
    <text evidence="2">The sequence shown here is derived from an EMBL/GenBank/DDBJ whole genome shotgun (WGS) entry which is preliminary data.</text>
</comment>
<dbReference type="Proteomes" id="UP001519292">
    <property type="component" value="Unassembled WGS sequence"/>
</dbReference>
<keyword evidence="3" id="KW-1185">Reference proteome</keyword>
<name>A0ABS4MBH3_9LACO</name>
<accession>A0ABS4MBH3</accession>
<evidence type="ECO:0000313" key="3">
    <source>
        <dbReference type="Proteomes" id="UP001519292"/>
    </source>
</evidence>
<evidence type="ECO:0008006" key="4">
    <source>
        <dbReference type="Google" id="ProtNLM"/>
    </source>
</evidence>